<dbReference type="STRING" id="401562.NS365_06915"/>
<dbReference type="CDD" id="cd03235">
    <property type="entry name" value="ABC_Metallic_Cations"/>
    <property type="match status" value="1"/>
</dbReference>
<evidence type="ECO:0000259" key="7">
    <source>
        <dbReference type="PROSITE" id="PS50893"/>
    </source>
</evidence>
<dbReference type="RefSeq" id="WP_058633708.1">
    <property type="nucleotide sequence ID" value="NZ_LDPZ01000006.1"/>
</dbReference>
<dbReference type="PROSITE" id="PS00211">
    <property type="entry name" value="ABC_TRANSPORTER_1"/>
    <property type="match status" value="1"/>
</dbReference>
<dbReference type="InterPro" id="IPR003439">
    <property type="entry name" value="ABC_transporter-like_ATP-bd"/>
</dbReference>
<dbReference type="InterPro" id="IPR027417">
    <property type="entry name" value="P-loop_NTPase"/>
</dbReference>
<feature type="domain" description="ABC transporter" evidence="7">
    <location>
        <begin position="5"/>
        <end position="233"/>
    </location>
</feature>
<keyword evidence="6" id="KW-0406">Ion transport</keyword>
<keyword evidence="5" id="KW-0864">Zinc transport</keyword>
<dbReference type="GO" id="GO:0016887">
    <property type="term" value="F:ATP hydrolysis activity"/>
    <property type="evidence" value="ECO:0007669"/>
    <property type="project" value="InterPro"/>
</dbReference>
<dbReference type="GO" id="GO:0005524">
    <property type="term" value="F:ATP binding"/>
    <property type="evidence" value="ECO:0007669"/>
    <property type="project" value="UniProtKB-KW"/>
</dbReference>
<comment type="caution">
    <text evidence="8">The sequence shown here is derived from an EMBL/GenBank/DDBJ whole genome shotgun (WGS) entry which is preliminary data.</text>
</comment>
<evidence type="ECO:0000313" key="9">
    <source>
        <dbReference type="Proteomes" id="UP000078272"/>
    </source>
</evidence>
<evidence type="ECO:0000256" key="1">
    <source>
        <dbReference type="ARBA" id="ARBA00005417"/>
    </source>
</evidence>
<dbReference type="OrthoDB" id="9806726at2"/>
<protein>
    <submittedName>
        <fullName evidence="8">ABC transporter</fullName>
    </submittedName>
</protein>
<evidence type="ECO:0000256" key="5">
    <source>
        <dbReference type="ARBA" id="ARBA00022906"/>
    </source>
</evidence>
<gene>
    <name evidence="8" type="ORF">NS226_02945</name>
</gene>
<dbReference type="GO" id="GO:0006829">
    <property type="term" value="P:zinc ion transport"/>
    <property type="evidence" value="ECO:0007669"/>
    <property type="project" value="UniProtKB-KW"/>
</dbReference>
<accession>A0A175RBW1</accession>
<evidence type="ECO:0000256" key="6">
    <source>
        <dbReference type="ARBA" id="ARBA00023065"/>
    </source>
</evidence>
<dbReference type="PANTHER" id="PTHR42734:SF5">
    <property type="entry name" value="IRON TRANSPORT SYSTEM ATP-BINDING PROTEIN HI_0361-RELATED"/>
    <property type="match status" value="1"/>
</dbReference>
<dbReference type="InterPro" id="IPR003593">
    <property type="entry name" value="AAA+_ATPase"/>
</dbReference>
<evidence type="ECO:0000256" key="3">
    <source>
        <dbReference type="ARBA" id="ARBA00022741"/>
    </source>
</evidence>
<dbReference type="InterPro" id="IPR050153">
    <property type="entry name" value="Metal_Ion_Import_ABC"/>
</dbReference>
<comment type="similarity">
    <text evidence="1">Belongs to the ABC transporter superfamily.</text>
</comment>
<keyword evidence="3" id="KW-0547">Nucleotide-binding</keyword>
<dbReference type="InterPro" id="IPR017871">
    <property type="entry name" value="ABC_transporter-like_CS"/>
</dbReference>
<dbReference type="PANTHER" id="PTHR42734">
    <property type="entry name" value="METAL TRANSPORT SYSTEM ATP-BINDING PROTEIN TM_0124-RELATED"/>
    <property type="match status" value="1"/>
</dbReference>
<dbReference type="EMBL" id="LDPZ01000006">
    <property type="protein sequence ID" value="KTQ97638.1"/>
    <property type="molecule type" value="Genomic_DNA"/>
</dbReference>
<dbReference type="PROSITE" id="PS50893">
    <property type="entry name" value="ABC_TRANSPORTER_2"/>
    <property type="match status" value="1"/>
</dbReference>
<proteinExistence type="inferred from homology"/>
<sequence>MSASVSLDDLTLAYHRQPAVRHVSGRFAAGSLTAIVGPNGAGKSTLLKGLMGLVPVSDGQIRLDDISRHDIAYLPQSAEIDRSFPIDVLDLVSLGAWRKAGFFGRITGAHLARVADAIHAVGLEGFEKRVIGSLSGGQLQRALFARMLVQDARLLLLDEPFTAIDARTTADLLRIVRNWNAEGRTIIAVLHDIELVREHFPQTLLIARDLVGWGHTSDVLTKERLREARNLSENWVDPFESVAA</sequence>
<dbReference type="Gene3D" id="3.40.50.300">
    <property type="entry name" value="P-loop containing nucleotide triphosphate hydrolases"/>
    <property type="match status" value="1"/>
</dbReference>
<dbReference type="AlphaFoldDB" id="A0A175RBW1"/>
<dbReference type="SUPFAM" id="SSF52540">
    <property type="entry name" value="P-loop containing nucleoside triphosphate hydrolases"/>
    <property type="match status" value="1"/>
</dbReference>
<keyword evidence="2" id="KW-0813">Transport</keyword>
<reference evidence="8 9" key="1">
    <citation type="journal article" date="2016" name="Front. Microbiol.">
        <title>Genomic Resource of Rice Seed Associated Bacteria.</title>
        <authorList>
            <person name="Midha S."/>
            <person name="Bansal K."/>
            <person name="Sharma S."/>
            <person name="Kumar N."/>
            <person name="Patil P.P."/>
            <person name="Chaudhry V."/>
            <person name="Patil P.B."/>
        </authorList>
    </citation>
    <scope>NUCLEOTIDE SEQUENCE [LARGE SCALE GENOMIC DNA]</scope>
    <source>
        <strain evidence="8 9">NS226</strain>
    </source>
</reference>
<organism evidence="8 9">
    <name type="scientific">Aureimonas ureilytica</name>
    <dbReference type="NCBI Taxonomy" id="401562"/>
    <lineage>
        <taxon>Bacteria</taxon>
        <taxon>Pseudomonadati</taxon>
        <taxon>Pseudomonadota</taxon>
        <taxon>Alphaproteobacteria</taxon>
        <taxon>Hyphomicrobiales</taxon>
        <taxon>Aurantimonadaceae</taxon>
        <taxon>Aureimonas</taxon>
    </lineage>
</organism>
<evidence type="ECO:0000256" key="4">
    <source>
        <dbReference type="ARBA" id="ARBA00022840"/>
    </source>
</evidence>
<keyword evidence="4" id="KW-0067">ATP-binding</keyword>
<keyword evidence="5" id="KW-0862">Zinc</keyword>
<evidence type="ECO:0000313" key="8">
    <source>
        <dbReference type="EMBL" id="KTQ97638.1"/>
    </source>
</evidence>
<name>A0A175RBW1_9HYPH</name>
<dbReference type="Proteomes" id="UP000078272">
    <property type="component" value="Unassembled WGS sequence"/>
</dbReference>
<dbReference type="SMART" id="SM00382">
    <property type="entry name" value="AAA"/>
    <property type="match status" value="1"/>
</dbReference>
<dbReference type="Pfam" id="PF00005">
    <property type="entry name" value="ABC_tran"/>
    <property type="match status" value="1"/>
</dbReference>
<dbReference type="PATRIC" id="fig|401562.3.peg.4106"/>
<evidence type="ECO:0000256" key="2">
    <source>
        <dbReference type="ARBA" id="ARBA00022448"/>
    </source>
</evidence>